<dbReference type="InterPro" id="IPR044066">
    <property type="entry name" value="TRIAD_supradom"/>
</dbReference>
<keyword evidence="8" id="KW-0862">Zinc</keyword>
<keyword evidence="14" id="KW-1185">Reference proteome</keyword>
<evidence type="ECO:0000256" key="9">
    <source>
        <dbReference type="PROSITE-ProRule" id="PRU00175"/>
    </source>
</evidence>
<proteinExistence type="predicted"/>
<dbReference type="EC" id="2.3.2.31" evidence="2"/>
<organism evidence="13 14">
    <name type="scientific">Colletotrichum karsti</name>
    <dbReference type="NCBI Taxonomy" id="1095194"/>
    <lineage>
        <taxon>Eukaryota</taxon>
        <taxon>Fungi</taxon>
        <taxon>Dikarya</taxon>
        <taxon>Ascomycota</taxon>
        <taxon>Pezizomycotina</taxon>
        <taxon>Sordariomycetes</taxon>
        <taxon>Hypocreomycetidae</taxon>
        <taxon>Glomerellales</taxon>
        <taxon>Glomerellaceae</taxon>
        <taxon>Colletotrichum</taxon>
        <taxon>Colletotrichum boninense species complex</taxon>
    </lineage>
</organism>
<keyword evidence="6 9" id="KW-0863">Zinc-finger</keyword>
<dbReference type="PROSITE" id="PS51873">
    <property type="entry name" value="TRIAD"/>
    <property type="match status" value="1"/>
</dbReference>
<evidence type="ECO:0000313" key="14">
    <source>
        <dbReference type="Proteomes" id="UP000781932"/>
    </source>
</evidence>
<reference evidence="13" key="1">
    <citation type="submission" date="2020-03" db="EMBL/GenBank/DDBJ databases">
        <authorList>
            <person name="He L."/>
        </authorList>
    </citation>
    <scope>NUCLEOTIDE SEQUENCE</scope>
    <source>
        <strain evidence="13">CkLH20</strain>
    </source>
</reference>
<comment type="catalytic activity">
    <reaction evidence="1">
        <text>[E2 ubiquitin-conjugating enzyme]-S-ubiquitinyl-L-cysteine + [acceptor protein]-L-lysine = [E2 ubiquitin-conjugating enzyme]-L-cysteine + [acceptor protein]-N(6)-ubiquitinyl-L-lysine.</text>
        <dbReference type="EC" id="2.3.2.31"/>
    </reaction>
</comment>
<gene>
    <name evidence="13" type="ORF">CkaCkLH20_06788</name>
</gene>
<dbReference type="EMBL" id="JAATWM020000020">
    <property type="protein sequence ID" value="KAF9875856.1"/>
    <property type="molecule type" value="Genomic_DNA"/>
</dbReference>
<dbReference type="InterPro" id="IPR031127">
    <property type="entry name" value="E3_UB_ligase_RBR"/>
</dbReference>
<evidence type="ECO:0000256" key="10">
    <source>
        <dbReference type="SAM" id="MobiDB-lite"/>
    </source>
</evidence>
<keyword evidence="3" id="KW-0808">Transferase</keyword>
<dbReference type="RefSeq" id="XP_038745317.1">
    <property type="nucleotide sequence ID" value="XM_038889505.1"/>
</dbReference>
<dbReference type="CDD" id="cd20335">
    <property type="entry name" value="BRcat_RBR"/>
    <property type="match status" value="1"/>
</dbReference>
<dbReference type="CDD" id="cd22584">
    <property type="entry name" value="Rcat_RBR_unk"/>
    <property type="match status" value="1"/>
</dbReference>
<evidence type="ECO:0000313" key="13">
    <source>
        <dbReference type="EMBL" id="KAF9875856.1"/>
    </source>
</evidence>
<protein>
    <recommendedName>
        <fullName evidence="2">RBR-type E3 ubiquitin transferase</fullName>
        <ecNumber evidence="2">2.3.2.31</ecNumber>
    </recommendedName>
</protein>
<keyword evidence="7" id="KW-0833">Ubl conjugation pathway</keyword>
<dbReference type="GO" id="GO:0016567">
    <property type="term" value="P:protein ubiquitination"/>
    <property type="evidence" value="ECO:0007669"/>
    <property type="project" value="InterPro"/>
</dbReference>
<feature type="domain" description="RING-type" evidence="12">
    <location>
        <begin position="118"/>
        <end position="310"/>
    </location>
</feature>
<evidence type="ECO:0000256" key="2">
    <source>
        <dbReference type="ARBA" id="ARBA00012251"/>
    </source>
</evidence>
<dbReference type="PROSITE" id="PS50089">
    <property type="entry name" value="ZF_RING_2"/>
    <property type="match status" value="1"/>
</dbReference>
<dbReference type="GeneID" id="62162579"/>
<evidence type="ECO:0000256" key="5">
    <source>
        <dbReference type="ARBA" id="ARBA00022737"/>
    </source>
</evidence>
<feature type="compositionally biased region" description="Low complexity" evidence="10">
    <location>
        <begin position="69"/>
        <end position="78"/>
    </location>
</feature>
<evidence type="ECO:0000259" key="11">
    <source>
        <dbReference type="PROSITE" id="PS50089"/>
    </source>
</evidence>
<sequence length="643" mass="72725">MEHFQLLDEDVASLILRHGFLDIEDLQVVTAEEVENAAALALQMAEPEELVAIAVRQSVHQHHPHLHPAIPIRPAAQQPREEVDDPEDPDPGAYINWQERNRLLTDSPAESDHESQQGGEDCIICSAGREPKIQLPCGCWFCAHCLRACIRAGLRQGGWPPNCCEPLGENTVRRVRRPALLRLYRQVREEQETPGDRRVYCSRPECAAFIPPAGAHVDGDAMRCPACGEGTCRGCRAAAHPGRPCREEEEDEMLMDMIDQDGLSSCSRCRRIIELRDGCNHMTCECGHQFCYLCGSAWNGRCPRGCPAYGARERRVPMRQRAVRYQQARNRIVIPADAVQGGPNPDLPPNVVLPPHMIVPPIPPDVDPMNFDPTFGGMLPVIPWDRLPRGARQAAMHLPPELADMVPVVPLDDLPRAGRVRMPNHEELGPRPGDPPAAMPRLAQLRNPEPVMPGPEIAADAPAAAAVPAGQRRYFIMLFYPDGQNTHLGDPNWRRDSEANRRRIRQGVADEGRVWPLYAIEEEENPRCRHQLHAQWEWQADPDPPCLYCRLRDGRQLWRCRICGVTACDAHRFMRFGLTLGQANAFVERLRDRTTVENDFRYPRANAAGIERWDLFLQGRERRRRRRQGRQRGEFGWGLADVF</sequence>
<dbReference type="GO" id="GO:0061630">
    <property type="term" value="F:ubiquitin protein ligase activity"/>
    <property type="evidence" value="ECO:0007669"/>
    <property type="project" value="UniProtKB-EC"/>
</dbReference>
<dbReference type="Proteomes" id="UP000781932">
    <property type="component" value="Unassembled WGS sequence"/>
</dbReference>
<evidence type="ECO:0000256" key="4">
    <source>
        <dbReference type="ARBA" id="ARBA00022723"/>
    </source>
</evidence>
<accession>A0A9P6I8E0</accession>
<evidence type="ECO:0000256" key="3">
    <source>
        <dbReference type="ARBA" id="ARBA00022679"/>
    </source>
</evidence>
<dbReference type="OrthoDB" id="10009520at2759"/>
<dbReference type="InterPro" id="IPR001841">
    <property type="entry name" value="Znf_RING"/>
</dbReference>
<feature type="domain" description="RING-type" evidence="11">
    <location>
        <begin position="266"/>
        <end position="303"/>
    </location>
</feature>
<evidence type="ECO:0000259" key="12">
    <source>
        <dbReference type="PROSITE" id="PS51873"/>
    </source>
</evidence>
<dbReference type="InterPro" id="IPR002867">
    <property type="entry name" value="IBR_dom"/>
</dbReference>
<keyword evidence="5" id="KW-0677">Repeat</keyword>
<dbReference type="AlphaFoldDB" id="A0A9P6I8E0"/>
<comment type="caution">
    <text evidence="13">The sequence shown here is derived from an EMBL/GenBank/DDBJ whole genome shotgun (WGS) entry which is preliminary data.</text>
</comment>
<dbReference type="SUPFAM" id="SSF57850">
    <property type="entry name" value="RING/U-box"/>
    <property type="match status" value="3"/>
</dbReference>
<dbReference type="PANTHER" id="PTHR11685">
    <property type="entry name" value="RBR FAMILY RING FINGER AND IBR DOMAIN-CONTAINING"/>
    <property type="match status" value="1"/>
</dbReference>
<reference evidence="13" key="2">
    <citation type="submission" date="2020-11" db="EMBL/GenBank/DDBJ databases">
        <title>Whole genome sequencing of Colletotrichum sp.</title>
        <authorList>
            <person name="Li H."/>
        </authorList>
    </citation>
    <scope>NUCLEOTIDE SEQUENCE</scope>
    <source>
        <strain evidence="13">CkLH20</strain>
    </source>
</reference>
<dbReference type="SMART" id="SM00647">
    <property type="entry name" value="IBR"/>
    <property type="match status" value="2"/>
</dbReference>
<dbReference type="Pfam" id="PF01485">
    <property type="entry name" value="IBR"/>
    <property type="match status" value="2"/>
</dbReference>
<evidence type="ECO:0000256" key="1">
    <source>
        <dbReference type="ARBA" id="ARBA00001798"/>
    </source>
</evidence>
<evidence type="ECO:0000256" key="7">
    <source>
        <dbReference type="ARBA" id="ARBA00022786"/>
    </source>
</evidence>
<dbReference type="Gene3D" id="1.20.120.1750">
    <property type="match status" value="1"/>
</dbReference>
<feature type="region of interest" description="Disordered" evidence="10">
    <location>
        <begin position="69"/>
        <end position="94"/>
    </location>
</feature>
<evidence type="ECO:0000256" key="8">
    <source>
        <dbReference type="ARBA" id="ARBA00022833"/>
    </source>
</evidence>
<name>A0A9P6I8E0_9PEZI</name>
<dbReference type="GO" id="GO:0008270">
    <property type="term" value="F:zinc ion binding"/>
    <property type="evidence" value="ECO:0007669"/>
    <property type="project" value="UniProtKB-KW"/>
</dbReference>
<keyword evidence="4" id="KW-0479">Metal-binding</keyword>
<evidence type="ECO:0000256" key="6">
    <source>
        <dbReference type="ARBA" id="ARBA00022771"/>
    </source>
</evidence>